<sequence>MKTKIREITGKAQDVLSRYPMVLLMGLLSSVGAIRVLDSKYDRESLFIHSKFTICCCLGISLMFALKILSQRIGKRLLLEILGAAFLIGFFFVLPAKERDFTEVHGFIIAITLLLSHLLVSFAAFLEKNKELNFWQYNKNLFVNIFLTAVFTGVLTGGVELAILAVDKLFDFNFSDHLYADTFYVLAIFGSSFIFLLFNETGLSYLEKDSTYPVILKFFTQFVLIPLLFIYLVILYVYSFKIVINWELPRGWVSYLVLAYSIIGILALLLVYPLKEEKAKSWVKVFSKLFYYTIIPLLVLLFTAIFTRILEYGYTEPRYFVLLLALWLLSVVSYFVLNKKSSIKFIPISLFAFGAFSLVFPYLNAFSVAKRSQKNQLITLLDRNKILVNNKIDFQKKISDTLVDEIANKFEFLAERKEKEFLLNLVDAKKQKIIADDFERPYYGLISSNLREAFTNVNKTSKTTGFERLVLEAESKIVDIRGYQYLINFNSYNQESKDINGDTFRIDNQTEVNNMRTIKVILNSKEAVDFSSAMDKLFENNAGKNKTVQLKEISMESDLGKYHIKIIFPDISRDKAPRENQKNIFYDNAALLIKENRYNKAAF</sequence>
<feature type="transmembrane region" description="Helical" evidence="1">
    <location>
        <begin position="178"/>
        <end position="198"/>
    </location>
</feature>
<evidence type="ECO:0000313" key="3">
    <source>
        <dbReference type="Proteomes" id="UP001235513"/>
    </source>
</evidence>
<feature type="transmembrane region" description="Helical" evidence="1">
    <location>
        <begin position="252"/>
        <end position="274"/>
    </location>
</feature>
<protein>
    <recommendedName>
        <fullName evidence="4">ABC transporter permease</fullName>
    </recommendedName>
</protein>
<feature type="transmembrane region" description="Helical" evidence="1">
    <location>
        <begin position="344"/>
        <end position="363"/>
    </location>
</feature>
<proteinExistence type="predicted"/>
<feature type="transmembrane region" description="Helical" evidence="1">
    <location>
        <begin position="49"/>
        <end position="70"/>
    </location>
</feature>
<feature type="transmembrane region" description="Helical" evidence="1">
    <location>
        <begin position="218"/>
        <end position="240"/>
    </location>
</feature>
<feature type="transmembrane region" description="Helical" evidence="1">
    <location>
        <begin position="319"/>
        <end position="337"/>
    </location>
</feature>
<accession>A0ABT9SM12</accession>
<feature type="transmembrane region" description="Helical" evidence="1">
    <location>
        <begin position="21"/>
        <end position="37"/>
    </location>
</feature>
<organism evidence="2 3">
    <name type="scientific">Chryseobacterium lathyri</name>
    <dbReference type="NCBI Taxonomy" id="395933"/>
    <lineage>
        <taxon>Bacteria</taxon>
        <taxon>Pseudomonadati</taxon>
        <taxon>Bacteroidota</taxon>
        <taxon>Flavobacteriia</taxon>
        <taxon>Flavobacteriales</taxon>
        <taxon>Weeksellaceae</taxon>
        <taxon>Chryseobacterium group</taxon>
        <taxon>Chryseobacterium</taxon>
    </lineage>
</organism>
<dbReference type="Proteomes" id="UP001235513">
    <property type="component" value="Unassembled WGS sequence"/>
</dbReference>
<name>A0ABT9SM12_9FLAO</name>
<evidence type="ECO:0008006" key="4">
    <source>
        <dbReference type="Google" id="ProtNLM"/>
    </source>
</evidence>
<comment type="caution">
    <text evidence="2">The sequence shown here is derived from an EMBL/GenBank/DDBJ whole genome shotgun (WGS) entry which is preliminary data.</text>
</comment>
<feature type="transmembrane region" description="Helical" evidence="1">
    <location>
        <begin position="141"/>
        <end position="166"/>
    </location>
</feature>
<keyword evidence="1" id="KW-0472">Membrane</keyword>
<keyword evidence="3" id="KW-1185">Reference proteome</keyword>
<gene>
    <name evidence="2" type="ORF">J2T04_001354</name>
</gene>
<dbReference type="RefSeq" id="WP_306842301.1">
    <property type="nucleotide sequence ID" value="NZ_JAUSRL010000002.1"/>
</dbReference>
<feature type="transmembrane region" description="Helical" evidence="1">
    <location>
        <begin position="289"/>
        <end position="307"/>
    </location>
</feature>
<dbReference type="InterPro" id="IPR025291">
    <property type="entry name" value="DUF4153"/>
</dbReference>
<dbReference type="EMBL" id="JAUSRL010000002">
    <property type="protein sequence ID" value="MDP9959475.1"/>
    <property type="molecule type" value="Genomic_DNA"/>
</dbReference>
<evidence type="ECO:0000313" key="2">
    <source>
        <dbReference type="EMBL" id="MDP9959475.1"/>
    </source>
</evidence>
<keyword evidence="1" id="KW-0812">Transmembrane</keyword>
<evidence type="ECO:0000256" key="1">
    <source>
        <dbReference type="SAM" id="Phobius"/>
    </source>
</evidence>
<dbReference type="Pfam" id="PF13687">
    <property type="entry name" value="DUF4153"/>
    <property type="match status" value="1"/>
</dbReference>
<feature type="transmembrane region" description="Helical" evidence="1">
    <location>
        <begin position="77"/>
        <end position="94"/>
    </location>
</feature>
<reference evidence="2 3" key="1">
    <citation type="submission" date="2023-07" db="EMBL/GenBank/DDBJ databases">
        <title>Sorghum-associated microbial communities from plants grown in Nebraska, USA.</title>
        <authorList>
            <person name="Schachtman D."/>
        </authorList>
    </citation>
    <scope>NUCLEOTIDE SEQUENCE [LARGE SCALE GENOMIC DNA]</scope>
    <source>
        <strain evidence="2 3">CC351</strain>
    </source>
</reference>
<feature type="transmembrane region" description="Helical" evidence="1">
    <location>
        <begin position="106"/>
        <end position="126"/>
    </location>
</feature>
<keyword evidence="1" id="KW-1133">Transmembrane helix</keyword>